<evidence type="ECO:0000313" key="1">
    <source>
        <dbReference type="EMBL" id="OWZ06013.1"/>
    </source>
</evidence>
<keyword evidence="2" id="KW-1185">Reference proteome</keyword>
<dbReference type="OrthoDB" id="126614at2759"/>
<evidence type="ECO:0000313" key="2">
    <source>
        <dbReference type="Proteomes" id="UP000198211"/>
    </source>
</evidence>
<organism evidence="1 2">
    <name type="scientific">Phytophthora megakarya</name>
    <dbReference type="NCBI Taxonomy" id="4795"/>
    <lineage>
        <taxon>Eukaryota</taxon>
        <taxon>Sar</taxon>
        <taxon>Stramenopiles</taxon>
        <taxon>Oomycota</taxon>
        <taxon>Peronosporomycetes</taxon>
        <taxon>Peronosporales</taxon>
        <taxon>Peronosporaceae</taxon>
        <taxon>Phytophthora</taxon>
    </lineage>
</organism>
<proteinExistence type="predicted"/>
<dbReference type="Proteomes" id="UP000198211">
    <property type="component" value="Unassembled WGS sequence"/>
</dbReference>
<accession>A0A225VKR2</accession>
<dbReference type="AlphaFoldDB" id="A0A225VKR2"/>
<sequence length="179" mass="20299">STRKNDCYPCTMDHTLVTECSNTQTQHTMRNKINTCDISGLVVVYQEGQHVMLDELVASPRVKKLTARMKEFVQAEIGMNSSVTPHVVFTRLCATMQGTPPLESQVQGYMKRWRAKNRDDSMQPVIDVCSRSMFELQQNPAQLIDELLVFCDSTYENGNLVPDIGDAFDELPYRMGLTL</sequence>
<feature type="non-terminal residue" evidence="1">
    <location>
        <position position="1"/>
    </location>
</feature>
<dbReference type="EMBL" id="NBNE01004152">
    <property type="protein sequence ID" value="OWZ06013.1"/>
    <property type="molecule type" value="Genomic_DNA"/>
</dbReference>
<comment type="caution">
    <text evidence="1">The sequence shown here is derived from an EMBL/GenBank/DDBJ whole genome shotgun (WGS) entry which is preliminary data.</text>
</comment>
<protein>
    <submittedName>
        <fullName evidence="1">Uncharacterized protein</fullName>
    </submittedName>
</protein>
<reference evidence="2" key="1">
    <citation type="submission" date="2017-03" db="EMBL/GenBank/DDBJ databases">
        <title>Phytopthora megakarya and P. palmivora, two closely related causual agents of cacao black pod achieved similar genome size and gene model numbers by different mechanisms.</title>
        <authorList>
            <person name="Ali S."/>
            <person name="Shao J."/>
            <person name="Larry D.J."/>
            <person name="Kronmiller B."/>
            <person name="Shen D."/>
            <person name="Strem M.D."/>
            <person name="Melnick R.L."/>
            <person name="Guiltinan M.J."/>
            <person name="Tyler B.M."/>
            <person name="Meinhardt L.W."/>
            <person name="Bailey B.A."/>
        </authorList>
    </citation>
    <scope>NUCLEOTIDE SEQUENCE [LARGE SCALE GENOMIC DNA]</scope>
    <source>
        <strain evidence="2">zdho120</strain>
    </source>
</reference>
<name>A0A225VKR2_9STRA</name>
<gene>
    <name evidence="1" type="ORF">PHMEG_00021789</name>
</gene>